<dbReference type="EMBL" id="CADCTQ010000231">
    <property type="protein sequence ID" value="CAA9263317.1"/>
    <property type="molecule type" value="Genomic_DNA"/>
</dbReference>
<feature type="non-terminal residue" evidence="1">
    <location>
        <position position="1"/>
    </location>
</feature>
<accession>A0A6J4IW87</accession>
<protein>
    <submittedName>
        <fullName evidence="1">Uncharacterized protein</fullName>
    </submittedName>
</protein>
<name>A0A6J4IW87_9SPHI</name>
<feature type="non-terminal residue" evidence="1">
    <location>
        <position position="35"/>
    </location>
</feature>
<organism evidence="1">
    <name type="scientific">uncultured Cytophagales bacterium</name>
    <dbReference type="NCBI Taxonomy" id="158755"/>
    <lineage>
        <taxon>Bacteria</taxon>
        <taxon>Pseudomonadati</taxon>
        <taxon>Bacteroidota</taxon>
        <taxon>Sphingobacteriia</taxon>
        <taxon>Sphingobacteriales</taxon>
        <taxon>environmental samples</taxon>
    </lineage>
</organism>
<sequence length="35" mass="3655">GRRTSEAQTPAAAACPAALPVARLFTGGFVRHQVF</sequence>
<reference evidence="1" key="1">
    <citation type="submission" date="2020-02" db="EMBL/GenBank/DDBJ databases">
        <authorList>
            <person name="Meier V. D."/>
        </authorList>
    </citation>
    <scope>NUCLEOTIDE SEQUENCE</scope>
    <source>
        <strain evidence="1">AVDCRST_MAG56</strain>
    </source>
</reference>
<gene>
    <name evidence="1" type="ORF">AVDCRST_MAG56-2644</name>
</gene>
<dbReference type="AlphaFoldDB" id="A0A6J4IW87"/>
<evidence type="ECO:0000313" key="1">
    <source>
        <dbReference type="EMBL" id="CAA9263317.1"/>
    </source>
</evidence>
<proteinExistence type="predicted"/>